<dbReference type="PRINTS" id="PR00700">
    <property type="entry name" value="PRTYPHPHTASE"/>
</dbReference>
<feature type="non-terminal residue" evidence="4">
    <location>
        <position position="1"/>
    </location>
</feature>
<feature type="domain" description="Tyrosine-protein phosphatase" evidence="2">
    <location>
        <begin position="1"/>
        <end position="226"/>
    </location>
</feature>
<dbReference type="PROSITE" id="PS50056">
    <property type="entry name" value="TYR_PHOSPHATASE_2"/>
    <property type="match status" value="1"/>
</dbReference>
<dbReference type="PROSITE" id="PS50055">
    <property type="entry name" value="TYR_PHOSPHATASE_PTP"/>
    <property type="match status" value="1"/>
</dbReference>
<dbReference type="KEGG" id="vg:41332116"/>
<dbReference type="InterPro" id="IPR000242">
    <property type="entry name" value="PTP_cat"/>
</dbReference>
<dbReference type="EMBL" id="FM864260">
    <property type="protein sequence ID" value="CAS06615.1"/>
    <property type="molecule type" value="Genomic_DNA"/>
</dbReference>
<comment type="similarity">
    <text evidence="1">Belongs to the protein-tyrosine phosphatase family.</text>
</comment>
<feature type="non-terminal residue" evidence="4">
    <location>
        <position position="226"/>
    </location>
</feature>
<dbReference type="CDD" id="cd00047">
    <property type="entry name" value="PTPc"/>
    <property type="match status" value="1"/>
</dbReference>
<dbReference type="Pfam" id="PF00102">
    <property type="entry name" value="Y_phosphatase"/>
    <property type="match status" value="1"/>
</dbReference>
<organism evidence="4">
    <name type="scientific">Bracoviriform rubeculae</name>
    <dbReference type="NCBI Taxonomy" id="47223"/>
    <lineage>
        <taxon>Viruses</taxon>
        <taxon>Viruses incertae sedis</taxon>
        <taxon>Polydnaviriformidae</taxon>
        <taxon>Bracoviriform</taxon>
    </lineage>
</organism>
<reference evidence="4" key="1">
    <citation type="journal article" date="2012" name="BMC Evol. Biol.">
        <title>Evolutionary mechanisms driving the evolution of a large polydnavirus gene family coding for protein tyrosine phosphatases.</title>
        <authorList>
            <person name="Serbielle C."/>
            <person name="Dupas S."/>
            <person name="Perdereau E."/>
            <person name="Hericourt F."/>
            <person name="Dupuy C."/>
            <person name="Huguet E."/>
            <person name="Drezen J.M."/>
        </authorList>
    </citation>
    <scope>NUCLEOTIDE SEQUENCE</scope>
</reference>
<accession>E4W7N4</accession>
<dbReference type="InterPro" id="IPR050348">
    <property type="entry name" value="Protein-Tyr_Phosphatase"/>
</dbReference>
<dbReference type="GO" id="GO:0004725">
    <property type="term" value="F:protein tyrosine phosphatase activity"/>
    <property type="evidence" value="ECO:0007669"/>
    <property type="project" value="InterPro"/>
</dbReference>
<evidence type="ECO:0000259" key="3">
    <source>
        <dbReference type="PROSITE" id="PS50056"/>
    </source>
</evidence>
<protein>
    <submittedName>
        <fullName evidence="4">Protein tyrosine phosphatase</fullName>
    </submittedName>
</protein>
<dbReference type="RefSeq" id="YP_009665957.1">
    <property type="nucleotide sequence ID" value="NC_043381.1"/>
</dbReference>
<dbReference type="GeneID" id="41332116"/>
<evidence type="ECO:0000259" key="2">
    <source>
        <dbReference type="PROSITE" id="PS50055"/>
    </source>
</evidence>
<evidence type="ECO:0000256" key="1">
    <source>
        <dbReference type="ARBA" id="ARBA00009580"/>
    </source>
</evidence>
<dbReference type="PANTHER" id="PTHR19134">
    <property type="entry name" value="RECEPTOR-TYPE TYROSINE-PROTEIN PHOSPHATASE"/>
    <property type="match status" value="1"/>
</dbReference>
<name>E4W7N4_9VIRU</name>
<proteinExistence type="inferred from homology"/>
<dbReference type="SMART" id="SM00194">
    <property type="entry name" value="PTPc"/>
    <property type="match status" value="1"/>
</dbReference>
<feature type="domain" description="Tyrosine specific protein phosphatases" evidence="3">
    <location>
        <begin position="141"/>
        <end position="224"/>
    </location>
</feature>
<gene>
    <name evidence="4" type="primary">PTP K</name>
</gene>
<dbReference type="PANTHER" id="PTHR19134:SF534">
    <property type="entry name" value="LD27988P"/>
    <property type="match status" value="1"/>
</dbReference>
<dbReference type="Gene3D" id="3.90.190.10">
    <property type="entry name" value="Protein tyrosine phosphatase superfamily"/>
    <property type="match status" value="1"/>
</dbReference>
<dbReference type="InterPro" id="IPR029021">
    <property type="entry name" value="Prot-tyrosine_phosphatase-like"/>
</dbReference>
<dbReference type="SUPFAM" id="SSF52799">
    <property type="entry name" value="(Phosphotyrosine protein) phosphatases II"/>
    <property type="match status" value="1"/>
</dbReference>
<evidence type="ECO:0000313" key="4">
    <source>
        <dbReference type="EMBL" id="CAS06615.1"/>
    </source>
</evidence>
<sequence length="226" mass="26024">HETEGLCFEDRRVVLSEKKESHDLSYIDGFQQPKAYIITKTPDSEATIHNFWSMIWKHQTEIIVMLNKPDGNEKGVIYWNSEVGSTACCGNLKVETILVQLEDDSFEQTKLLLTHEDGGSLYVDHFLFTSWPRVDILPSSNDFFKLISMTRLYSQYAATNELPNGYKSPMVVHCSDGLSRSRVFLDIDISISRFQKTNEVNFSSIKANLGHEILNRTQQSRYYCFC</sequence>
<dbReference type="InterPro" id="IPR000387">
    <property type="entry name" value="Tyr_Pase_dom"/>
</dbReference>